<gene>
    <name evidence="2" type="ORF">S01H1_42673</name>
</gene>
<name>X0V821_9ZZZZ</name>
<evidence type="ECO:0000256" key="1">
    <source>
        <dbReference type="SAM" id="MobiDB-lite"/>
    </source>
</evidence>
<proteinExistence type="predicted"/>
<feature type="compositionally biased region" description="Basic and acidic residues" evidence="1">
    <location>
        <begin position="14"/>
        <end position="38"/>
    </location>
</feature>
<accession>X0V821</accession>
<dbReference type="AlphaFoldDB" id="X0V821"/>
<organism evidence="2">
    <name type="scientific">marine sediment metagenome</name>
    <dbReference type="NCBI Taxonomy" id="412755"/>
    <lineage>
        <taxon>unclassified sequences</taxon>
        <taxon>metagenomes</taxon>
        <taxon>ecological metagenomes</taxon>
    </lineage>
</organism>
<feature type="region of interest" description="Disordered" evidence="1">
    <location>
        <begin position="119"/>
        <end position="150"/>
    </location>
</feature>
<protein>
    <submittedName>
        <fullName evidence="2">Uncharacterized protein</fullName>
    </submittedName>
</protein>
<feature type="compositionally biased region" description="Basic residues" evidence="1">
    <location>
        <begin position="139"/>
        <end position="150"/>
    </location>
</feature>
<comment type="caution">
    <text evidence="2">The sequence shown here is derived from an EMBL/GenBank/DDBJ whole genome shotgun (WGS) entry which is preliminary data.</text>
</comment>
<evidence type="ECO:0000313" key="2">
    <source>
        <dbReference type="EMBL" id="GAG08628.1"/>
    </source>
</evidence>
<feature type="region of interest" description="Disordered" evidence="1">
    <location>
        <begin position="1"/>
        <end position="104"/>
    </location>
</feature>
<feature type="non-terminal residue" evidence="2">
    <location>
        <position position="1"/>
    </location>
</feature>
<reference evidence="2" key="1">
    <citation type="journal article" date="2014" name="Front. Microbiol.">
        <title>High frequency of phylogenetically diverse reductive dehalogenase-homologous genes in deep subseafloor sedimentary metagenomes.</title>
        <authorList>
            <person name="Kawai M."/>
            <person name="Futagami T."/>
            <person name="Toyoda A."/>
            <person name="Takaki Y."/>
            <person name="Nishi S."/>
            <person name="Hori S."/>
            <person name="Arai W."/>
            <person name="Tsubouchi T."/>
            <person name="Morono Y."/>
            <person name="Uchiyama I."/>
            <person name="Ito T."/>
            <person name="Fujiyama A."/>
            <person name="Inagaki F."/>
            <person name="Takami H."/>
        </authorList>
    </citation>
    <scope>NUCLEOTIDE SEQUENCE</scope>
    <source>
        <strain evidence="2">Expedition CK06-06</strain>
    </source>
</reference>
<sequence>ATVAGKVSRKLNKPKYEAAKKAAKDTAEAAARKAERARRAAARPASPPPKTRINLKTDKVGKRVPGREVPSVNKKYTQSDAQRARRSRTNDTQKARTYGTTDNVRKIRETDRMLKQYHTRRNIELKGKKPASGSSEKSRVKRRLTRKKDY</sequence>
<dbReference type="EMBL" id="BARS01027148">
    <property type="protein sequence ID" value="GAG08628.1"/>
    <property type="molecule type" value="Genomic_DNA"/>
</dbReference>